<feature type="transmembrane region" description="Helical" evidence="12">
    <location>
        <begin position="90"/>
        <end position="108"/>
    </location>
</feature>
<evidence type="ECO:0000256" key="12">
    <source>
        <dbReference type="SAM" id="Phobius"/>
    </source>
</evidence>
<feature type="transmembrane region" description="Helical" evidence="12">
    <location>
        <begin position="152"/>
        <end position="170"/>
    </location>
</feature>
<dbReference type="InterPro" id="IPR006603">
    <property type="entry name" value="PQ-loop_rpt"/>
</dbReference>
<feature type="transmembrane region" description="Helical" evidence="12">
    <location>
        <begin position="20"/>
        <end position="38"/>
    </location>
</feature>
<keyword evidence="7 12" id="KW-1133">Transmembrane helix</keyword>
<keyword evidence="8 12" id="KW-0472">Membrane</keyword>
<keyword evidence="9" id="KW-0458">Lysosome</keyword>
<evidence type="ECO:0000256" key="11">
    <source>
        <dbReference type="ARBA" id="ARBA00074957"/>
    </source>
</evidence>
<sequence length="281" mass="31424">MLHILNFETTWESLSRLVGWTYFVCWSVSFYPQVILNWRRKSVVGLSFDFLCLNFWGFSCYAVYNVALYTSPDVQRQYRERYGTDPLVQLNDVFFGVHAVIITAITLYQTTIYRNGGQKVSLWSWIFIIATSFAALVLGLASAAGGIATLDVIYYLSYVKMAVTLIKYTPQAYLNYQLKSTAGWSIGNIALDLTGGLLSDLQLLIDAYLTGDWSSVTGNPVKFSLGVISIIFDLLFITQHYVLYRDTRTHDELVAAEAGEWKPLLSGSADAETPVASSSLA</sequence>
<dbReference type="OrthoDB" id="75720at2759"/>
<evidence type="ECO:0000256" key="2">
    <source>
        <dbReference type="ARBA" id="ARBA00006855"/>
    </source>
</evidence>
<comment type="catalytic activity">
    <reaction evidence="10">
        <text>L-cystine(out) + H(+)(out) = L-cystine(in) + H(+)(in)</text>
        <dbReference type="Rhea" id="RHEA:66172"/>
        <dbReference type="ChEBI" id="CHEBI:15378"/>
        <dbReference type="ChEBI" id="CHEBI:35491"/>
    </reaction>
    <physiologicalReaction direction="left-to-right" evidence="10">
        <dbReference type="Rhea" id="RHEA:66173"/>
    </physiologicalReaction>
</comment>
<comment type="subcellular location">
    <subcellularLocation>
        <location evidence="1">Lysosome membrane</location>
        <topology evidence="1">Multi-pass membrane protein</topology>
    </subcellularLocation>
</comment>
<keyword evidence="5" id="KW-0677">Repeat</keyword>
<feature type="transmembrane region" description="Helical" evidence="12">
    <location>
        <begin position="225"/>
        <end position="244"/>
    </location>
</feature>
<evidence type="ECO:0000313" key="14">
    <source>
        <dbReference type="Proteomes" id="UP000269721"/>
    </source>
</evidence>
<keyword evidence="6" id="KW-0769">Symport</keyword>
<dbReference type="PANTHER" id="PTHR13131:SF5">
    <property type="entry name" value="CYSTINOSIN"/>
    <property type="match status" value="1"/>
</dbReference>
<dbReference type="NCBIfam" id="TIGR00951">
    <property type="entry name" value="2A43"/>
    <property type="match status" value="1"/>
</dbReference>
<keyword evidence="4 12" id="KW-0812">Transmembrane</keyword>
<dbReference type="GO" id="GO:0005774">
    <property type="term" value="C:vacuolar membrane"/>
    <property type="evidence" value="ECO:0007669"/>
    <property type="project" value="TreeGrafter"/>
</dbReference>
<feature type="transmembrane region" description="Helical" evidence="12">
    <location>
        <begin position="120"/>
        <end position="140"/>
    </location>
</feature>
<evidence type="ECO:0000256" key="3">
    <source>
        <dbReference type="ARBA" id="ARBA00022448"/>
    </source>
</evidence>
<keyword evidence="3" id="KW-0813">Transport</keyword>
<proteinExistence type="inferred from homology"/>
<organism evidence="13 14">
    <name type="scientific">Blyttiomyces helicus</name>
    <dbReference type="NCBI Taxonomy" id="388810"/>
    <lineage>
        <taxon>Eukaryota</taxon>
        <taxon>Fungi</taxon>
        <taxon>Fungi incertae sedis</taxon>
        <taxon>Chytridiomycota</taxon>
        <taxon>Chytridiomycota incertae sedis</taxon>
        <taxon>Chytridiomycetes</taxon>
        <taxon>Chytridiomycetes incertae sedis</taxon>
        <taxon>Blyttiomyces</taxon>
    </lineage>
</organism>
<name>A0A4V1IQW8_9FUNG</name>
<evidence type="ECO:0000256" key="7">
    <source>
        <dbReference type="ARBA" id="ARBA00022989"/>
    </source>
</evidence>
<protein>
    <recommendedName>
        <fullName evidence="11">Cystinosin homolog</fullName>
    </recommendedName>
</protein>
<evidence type="ECO:0000256" key="5">
    <source>
        <dbReference type="ARBA" id="ARBA00022737"/>
    </source>
</evidence>
<dbReference type="Gene3D" id="1.20.1280.290">
    <property type="match status" value="2"/>
</dbReference>
<evidence type="ECO:0000256" key="6">
    <source>
        <dbReference type="ARBA" id="ARBA00022847"/>
    </source>
</evidence>
<dbReference type="FunFam" id="1.20.1280.290:FF:000018">
    <property type="entry name" value="Cystinosin homolog"/>
    <property type="match status" value="1"/>
</dbReference>
<accession>A0A4V1IQW8</accession>
<comment type="similarity">
    <text evidence="2">Belongs to the cystinosin family.</text>
</comment>
<evidence type="ECO:0000256" key="1">
    <source>
        <dbReference type="ARBA" id="ARBA00004155"/>
    </source>
</evidence>
<dbReference type="Proteomes" id="UP000269721">
    <property type="component" value="Unassembled WGS sequence"/>
</dbReference>
<dbReference type="FunFam" id="1.20.1280.290:FF:000016">
    <property type="entry name" value="Cystinosin homolog"/>
    <property type="match status" value="1"/>
</dbReference>
<dbReference type="SMART" id="SM00679">
    <property type="entry name" value="CTNS"/>
    <property type="match status" value="2"/>
</dbReference>
<evidence type="ECO:0000256" key="4">
    <source>
        <dbReference type="ARBA" id="ARBA00022692"/>
    </source>
</evidence>
<dbReference type="InterPro" id="IPR005282">
    <property type="entry name" value="LC_transporter"/>
</dbReference>
<dbReference type="GO" id="GO:0015184">
    <property type="term" value="F:L-cystine transmembrane transporter activity"/>
    <property type="evidence" value="ECO:0007669"/>
    <property type="project" value="TreeGrafter"/>
</dbReference>
<dbReference type="Pfam" id="PF04193">
    <property type="entry name" value="PQ-loop"/>
    <property type="match status" value="2"/>
</dbReference>
<dbReference type="EMBL" id="KZ997005">
    <property type="protein sequence ID" value="RKO88007.1"/>
    <property type="molecule type" value="Genomic_DNA"/>
</dbReference>
<dbReference type="PANTHER" id="PTHR13131">
    <property type="entry name" value="CYSTINOSIN"/>
    <property type="match status" value="1"/>
</dbReference>
<keyword evidence="14" id="KW-1185">Reference proteome</keyword>
<evidence type="ECO:0000256" key="10">
    <source>
        <dbReference type="ARBA" id="ARBA00048473"/>
    </source>
</evidence>
<evidence type="ECO:0000256" key="8">
    <source>
        <dbReference type="ARBA" id="ARBA00023136"/>
    </source>
</evidence>
<evidence type="ECO:0000256" key="9">
    <source>
        <dbReference type="ARBA" id="ARBA00023228"/>
    </source>
</evidence>
<dbReference type="GO" id="GO:0015293">
    <property type="term" value="F:symporter activity"/>
    <property type="evidence" value="ECO:0007669"/>
    <property type="project" value="UniProtKB-KW"/>
</dbReference>
<gene>
    <name evidence="13" type="ORF">BDK51DRAFT_17714</name>
</gene>
<reference evidence="14" key="1">
    <citation type="journal article" date="2018" name="Nat. Microbiol.">
        <title>Leveraging single-cell genomics to expand the fungal tree of life.</title>
        <authorList>
            <person name="Ahrendt S.R."/>
            <person name="Quandt C.A."/>
            <person name="Ciobanu D."/>
            <person name="Clum A."/>
            <person name="Salamov A."/>
            <person name="Andreopoulos B."/>
            <person name="Cheng J.F."/>
            <person name="Woyke T."/>
            <person name="Pelin A."/>
            <person name="Henrissat B."/>
            <person name="Reynolds N.K."/>
            <person name="Benny G.L."/>
            <person name="Smith M.E."/>
            <person name="James T.Y."/>
            <person name="Grigoriev I.V."/>
        </authorList>
    </citation>
    <scope>NUCLEOTIDE SEQUENCE [LARGE SCALE GENOMIC DNA]</scope>
</reference>
<feature type="transmembrane region" description="Helical" evidence="12">
    <location>
        <begin position="50"/>
        <end position="70"/>
    </location>
</feature>
<dbReference type="AlphaFoldDB" id="A0A4V1IQW8"/>
<evidence type="ECO:0000313" key="13">
    <source>
        <dbReference type="EMBL" id="RKO88007.1"/>
    </source>
</evidence>